<evidence type="ECO:0000256" key="2">
    <source>
        <dbReference type="SAM" id="MobiDB-lite"/>
    </source>
</evidence>
<feature type="region of interest" description="Disordered" evidence="2">
    <location>
        <begin position="337"/>
        <end position="366"/>
    </location>
</feature>
<evidence type="ECO:0000313" key="3">
    <source>
        <dbReference type="EMBL" id="KAF2422453.1"/>
    </source>
</evidence>
<feature type="compositionally biased region" description="Polar residues" evidence="2">
    <location>
        <begin position="347"/>
        <end position="360"/>
    </location>
</feature>
<keyword evidence="4" id="KW-1185">Reference proteome</keyword>
<evidence type="ECO:0000313" key="4">
    <source>
        <dbReference type="Proteomes" id="UP000800235"/>
    </source>
</evidence>
<dbReference type="AlphaFoldDB" id="A0A9P4NHV8"/>
<protein>
    <submittedName>
        <fullName evidence="3">Uncharacterized protein</fullName>
    </submittedName>
</protein>
<feature type="coiled-coil region" evidence="1">
    <location>
        <begin position="107"/>
        <end position="154"/>
    </location>
</feature>
<accession>A0A9P4NHV8</accession>
<feature type="region of interest" description="Disordered" evidence="2">
    <location>
        <begin position="540"/>
        <end position="624"/>
    </location>
</feature>
<feature type="compositionally biased region" description="Basic and acidic residues" evidence="2">
    <location>
        <begin position="243"/>
        <end position="258"/>
    </location>
</feature>
<proteinExistence type="predicted"/>
<comment type="caution">
    <text evidence="3">The sequence shown here is derived from an EMBL/GenBank/DDBJ whole genome shotgun (WGS) entry which is preliminary data.</text>
</comment>
<keyword evidence="1" id="KW-0175">Coiled coil</keyword>
<reference evidence="3" key="1">
    <citation type="journal article" date="2020" name="Stud. Mycol.">
        <title>101 Dothideomycetes genomes: a test case for predicting lifestyles and emergence of pathogens.</title>
        <authorList>
            <person name="Haridas S."/>
            <person name="Albert R."/>
            <person name="Binder M."/>
            <person name="Bloem J."/>
            <person name="Labutti K."/>
            <person name="Salamov A."/>
            <person name="Andreopoulos B."/>
            <person name="Baker S."/>
            <person name="Barry K."/>
            <person name="Bills G."/>
            <person name="Bluhm B."/>
            <person name="Cannon C."/>
            <person name="Castanera R."/>
            <person name="Culley D."/>
            <person name="Daum C."/>
            <person name="Ezra D."/>
            <person name="Gonzalez J."/>
            <person name="Henrissat B."/>
            <person name="Kuo A."/>
            <person name="Liang C."/>
            <person name="Lipzen A."/>
            <person name="Lutzoni F."/>
            <person name="Magnuson J."/>
            <person name="Mondo S."/>
            <person name="Nolan M."/>
            <person name="Ohm R."/>
            <person name="Pangilinan J."/>
            <person name="Park H.-J."/>
            <person name="Ramirez L."/>
            <person name="Alfaro M."/>
            <person name="Sun H."/>
            <person name="Tritt A."/>
            <person name="Yoshinaga Y."/>
            <person name="Zwiers L.-H."/>
            <person name="Turgeon B."/>
            <person name="Goodwin S."/>
            <person name="Spatafora J."/>
            <person name="Crous P."/>
            <person name="Grigoriev I."/>
        </authorList>
    </citation>
    <scope>NUCLEOTIDE SEQUENCE</scope>
    <source>
        <strain evidence="3">CBS 130266</strain>
    </source>
</reference>
<feature type="region of interest" description="Disordered" evidence="2">
    <location>
        <begin position="467"/>
        <end position="522"/>
    </location>
</feature>
<organism evidence="3 4">
    <name type="scientific">Tothia fuscella</name>
    <dbReference type="NCBI Taxonomy" id="1048955"/>
    <lineage>
        <taxon>Eukaryota</taxon>
        <taxon>Fungi</taxon>
        <taxon>Dikarya</taxon>
        <taxon>Ascomycota</taxon>
        <taxon>Pezizomycotina</taxon>
        <taxon>Dothideomycetes</taxon>
        <taxon>Pleosporomycetidae</taxon>
        <taxon>Venturiales</taxon>
        <taxon>Cylindrosympodiaceae</taxon>
        <taxon>Tothia</taxon>
    </lineage>
</organism>
<evidence type="ECO:0000256" key="1">
    <source>
        <dbReference type="SAM" id="Coils"/>
    </source>
</evidence>
<feature type="region of interest" description="Disordered" evidence="2">
    <location>
        <begin position="230"/>
        <end position="258"/>
    </location>
</feature>
<dbReference type="EMBL" id="MU007090">
    <property type="protein sequence ID" value="KAF2422453.1"/>
    <property type="molecule type" value="Genomic_DNA"/>
</dbReference>
<sequence>MDRLRYLREQSQRAASALACSIRDSMQKKYSTYVTNAPQPFDLSLAMPDKYPRSWNHIIGAQDGRVPALLMTNKSARNIAKAIVGDEDLLRLEAMVFDRIRIRDNQMVDMENEEEVLEKDLEQAQSFPGHEAVVENCTQKLKMLSDKQRGLRKENWRDRCDLADQREDQYRWVRDLLIELREVFPYRKILERAAFDQARLPVLLRYQYLEKRGFLSEYLRIAPVPNGNESAMSAWRKAHPRPRRDESRENADGTEARSDADDDRWRALRLKRYASQREFEQLRLTECYNWEQYEEARKRGDPVPQPDDYYAAELWERVRVTHALKQAEEMCREMTRKLRKRGRHPSTVDSTHVSSPTTDTDIGDMGPVMKDIGLHSRVEDWYNDIPEPPATELPSIDEYVRLHPALYPQDLPQGRLGETPQLYDWDDRSIVWGESRSEQPEEEQAARIRAWRRILEKTIVRSMEEAMAKTATAGKARKAQSEASSTAPRREKRPYPPDEISSYKKKKQEGGMIQFPDNPGYPMYMRLETHAVQPAEQPEAQLATNDINIPPPPAPINPQVQGAGDGLTKNTNPTPTHQPNPSPPSAQPVEAQNTEKEDGVILNPNGSPNFQPNSPPNRVSSADV</sequence>
<feature type="compositionally biased region" description="Pro residues" evidence="2">
    <location>
        <begin position="576"/>
        <end position="586"/>
    </location>
</feature>
<gene>
    <name evidence="3" type="ORF">EJ08DRAFT_664818</name>
</gene>
<dbReference type="Proteomes" id="UP000800235">
    <property type="component" value="Unassembled WGS sequence"/>
</dbReference>
<feature type="compositionally biased region" description="Polar residues" evidence="2">
    <location>
        <begin position="604"/>
        <end position="624"/>
    </location>
</feature>
<name>A0A9P4NHV8_9PEZI</name>